<dbReference type="Proteomes" id="UP000010816">
    <property type="component" value="Chromosome"/>
</dbReference>
<dbReference type="KEGG" id="tmb:Thimo_2956"/>
<organism evidence="5 6">
    <name type="scientific">Thioflavicoccus mobilis 8321</name>
    <dbReference type="NCBI Taxonomy" id="765912"/>
    <lineage>
        <taxon>Bacteria</taxon>
        <taxon>Pseudomonadati</taxon>
        <taxon>Pseudomonadota</taxon>
        <taxon>Gammaproteobacteria</taxon>
        <taxon>Chromatiales</taxon>
        <taxon>Chromatiaceae</taxon>
        <taxon>Thioflavicoccus</taxon>
    </lineage>
</organism>
<proteinExistence type="inferred from homology"/>
<dbReference type="EMBL" id="CP003051">
    <property type="protein sequence ID" value="AGA91648.1"/>
    <property type="molecule type" value="Genomic_DNA"/>
</dbReference>
<keyword evidence="6" id="KW-1185">Reference proteome</keyword>
<dbReference type="RefSeq" id="WP_015281779.1">
    <property type="nucleotide sequence ID" value="NC_019940.1"/>
</dbReference>
<gene>
    <name evidence="5" type="ORF">Thimo_2956</name>
</gene>
<dbReference type="AlphaFoldDB" id="L0GY12"/>
<evidence type="ECO:0000256" key="1">
    <source>
        <dbReference type="ARBA" id="ARBA00001554"/>
    </source>
</evidence>
<evidence type="ECO:0000313" key="5">
    <source>
        <dbReference type="EMBL" id="AGA91648.1"/>
    </source>
</evidence>
<dbReference type="HOGENOM" id="CLU_179139_0_0_6"/>
<evidence type="ECO:0000256" key="4">
    <source>
        <dbReference type="ARBA" id="ARBA00023239"/>
    </source>
</evidence>
<comment type="similarity">
    <text evidence="2">Belongs to the pterin-4-alpha-carbinolamine dehydratase family.</text>
</comment>
<evidence type="ECO:0000256" key="2">
    <source>
        <dbReference type="ARBA" id="ARBA00006472"/>
    </source>
</evidence>
<evidence type="ECO:0000256" key="3">
    <source>
        <dbReference type="ARBA" id="ARBA00013252"/>
    </source>
</evidence>
<dbReference type="GO" id="GO:0008124">
    <property type="term" value="F:4-alpha-hydroxytetrahydrobiopterin dehydratase activity"/>
    <property type="evidence" value="ECO:0007669"/>
    <property type="project" value="UniProtKB-EC"/>
</dbReference>
<dbReference type="EC" id="4.2.1.96" evidence="3"/>
<comment type="catalytic activity">
    <reaction evidence="1">
        <text>(4aS,6R)-4a-hydroxy-L-erythro-5,6,7,8-tetrahydrobiopterin = (6R)-L-erythro-6,7-dihydrobiopterin + H2O</text>
        <dbReference type="Rhea" id="RHEA:11920"/>
        <dbReference type="ChEBI" id="CHEBI:15377"/>
        <dbReference type="ChEBI" id="CHEBI:15642"/>
        <dbReference type="ChEBI" id="CHEBI:43120"/>
        <dbReference type="EC" id="4.2.1.96"/>
    </reaction>
</comment>
<keyword evidence="4" id="KW-0456">Lyase</keyword>
<reference evidence="5 6" key="1">
    <citation type="submission" date="2011-09" db="EMBL/GenBank/DDBJ databases">
        <title>Complete sequence of chromosome of Thioflavicoccus mobilis 8321.</title>
        <authorList>
            <consortium name="US DOE Joint Genome Institute"/>
            <person name="Lucas S."/>
            <person name="Han J."/>
            <person name="Lapidus A."/>
            <person name="Cheng J.-F."/>
            <person name="Goodwin L."/>
            <person name="Pitluck S."/>
            <person name="Peters L."/>
            <person name="Ovchinnikova G."/>
            <person name="Lu M."/>
            <person name="Detter J.C."/>
            <person name="Han C."/>
            <person name="Tapia R."/>
            <person name="Land M."/>
            <person name="Hauser L."/>
            <person name="Kyrpides N."/>
            <person name="Ivanova N."/>
            <person name="Pagani I."/>
            <person name="Vogl K."/>
            <person name="Liu Z."/>
            <person name="Imhoff J."/>
            <person name="Thiel V."/>
            <person name="Frigaard N.-U."/>
            <person name="Bryant D."/>
            <person name="Woyke T."/>
        </authorList>
    </citation>
    <scope>NUCLEOTIDE SEQUENCE [LARGE SCALE GENOMIC DNA]</scope>
    <source>
        <strain evidence="5 6">8321</strain>
    </source>
</reference>
<dbReference type="InterPro" id="IPR001533">
    <property type="entry name" value="Pterin_deHydtase"/>
</dbReference>
<name>L0GY12_9GAMM</name>
<dbReference type="STRING" id="765912.Thimo_2956"/>
<dbReference type="Pfam" id="PF01329">
    <property type="entry name" value="Pterin_4a"/>
    <property type="match status" value="1"/>
</dbReference>
<dbReference type="GO" id="GO:0006729">
    <property type="term" value="P:tetrahydrobiopterin biosynthetic process"/>
    <property type="evidence" value="ECO:0007669"/>
    <property type="project" value="InterPro"/>
</dbReference>
<dbReference type="SUPFAM" id="SSF55248">
    <property type="entry name" value="PCD-like"/>
    <property type="match status" value="1"/>
</dbReference>
<dbReference type="eggNOG" id="COG2154">
    <property type="taxonomic scope" value="Bacteria"/>
</dbReference>
<evidence type="ECO:0000313" key="6">
    <source>
        <dbReference type="Proteomes" id="UP000010816"/>
    </source>
</evidence>
<dbReference type="InterPro" id="IPR036428">
    <property type="entry name" value="PCD_sf"/>
</dbReference>
<dbReference type="OrthoDB" id="5297462at2"/>
<accession>L0GY12</accession>
<dbReference type="Gene3D" id="3.30.1360.20">
    <property type="entry name" value="Transcriptional coactivator/pterin dehydratase"/>
    <property type="match status" value="1"/>
</dbReference>
<sequence length="87" mass="10098">MSQQWQERVRPARLERRYQFASYGALRDFLDRAAEVSEREGLYPDIGFGRDYVNMTIHADEGSGTLDERQRRLAERLEEIPVPGTPA</sequence>
<protein>
    <recommendedName>
        <fullName evidence="3">4a-hydroxytetrahydrobiopterin dehydratase</fullName>
        <ecNumber evidence="3">4.2.1.96</ecNumber>
    </recommendedName>
</protein>